<dbReference type="GO" id="GO:0046872">
    <property type="term" value="F:metal ion binding"/>
    <property type="evidence" value="ECO:0007669"/>
    <property type="project" value="UniProtKB-KW"/>
</dbReference>
<protein>
    <submittedName>
        <fullName evidence="7">Succinylglutamate desuccinylase / Aspartoacylase family protein</fullName>
    </submittedName>
</protein>
<feature type="compositionally biased region" description="Acidic residues" evidence="5">
    <location>
        <begin position="355"/>
        <end position="367"/>
    </location>
</feature>
<dbReference type="OrthoDB" id="9782876at2"/>
<evidence type="ECO:0000313" key="7">
    <source>
        <dbReference type="EMBL" id="TWT51496.1"/>
    </source>
</evidence>
<dbReference type="CDD" id="cd06251">
    <property type="entry name" value="M14_ASTE_ASPA-like"/>
    <property type="match status" value="1"/>
</dbReference>
<dbReference type="InterPro" id="IPR055438">
    <property type="entry name" value="AstE_AspA_cat"/>
</dbReference>
<evidence type="ECO:0000256" key="3">
    <source>
        <dbReference type="ARBA" id="ARBA00022801"/>
    </source>
</evidence>
<sequence>MNSKSLTIAQWGETQIEPGEIRDLELRFSESYSGMGVAIPVQVRRGIEPGPTIFVSAAVHGDEINGTGAIRQLIMDHSLQLTRGGLILVPVVNVLGFERHSRYLPDRRDLNRSFPGNPKGSLTSRFANFFFEQIVGRSDFGIDLHTASIRKTNFPNVRADLSDPRLREVTNAFGCTLTINEGGPSGSLRRSACEADCPTFIFEAGEVWKVESTVTEHAVRGIRNVLVSQGMIEGDMIDPPYRTVIEKTKWVRAESSGFLDFHVAPGDIVTASSAIATTSSLLGKSREVIESPDDGVVLGMTTIPVASPGEPVCHLGLVDLRENRIHDVVENFPADELQQRIRDDLSTSISIVDPDPVDEEVRPEDEE</sequence>
<gene>
    <name evidence="7" type="ORF">KOR42_35440</name>
</gene>
<dbReference type="Pfam" id="PF24827">
    <property type="entry name" value="AstE_AspA_cat"/>
    <property type="match status" value="1"/>
</dbReference>
<keyword evidence="2" id="KW-0479">Metal-binding</keyword>
<dbReference type="SUPFAM" id="SSF53187">
    <property type="entry name" value="Zn-dependent exopeptidases"/>
    <property type="match status" value="1"/>
</dbReference>
<organism evidence="7 8">
    <name type="scientific">Thalassoglobus neptunius</name>
    <dbReference type="NCBI Taxonomy" id="1938619"/>
    <lineage>
        <taxon>Bacteria</taxon>
        <taxon>Pseudomonadati</taxon>
        <taxon>Planctomycetota</taxon>
        <taxon>Planctomycetia</taxon>
        <taxon>Planctomycetales</taxon>
        <taxon>Planctomycetaceae</taxon>
        <taxon>Thalassoglobus</taxon>
    </lineage>
</organism>
<dbReference type="PIRSF" id="PIRSF039012">
    <property type="entry name" value="ASP"/>
    <property type="match status" value="1"/>
</dbReference>
<keyword evidence="8" id="KW-1185">Reference proteome</keyword>
<dbReference type="Proteomes" id="UP000317243">
    <property type="component" value="Unassembled WGS sequence"/>
</dbReference>
<comment type="caution">
    <text evidence="7">The sequence shown here is derived from an EMBL/GenBank/DDBJ whole genome shotgun (WGS) entry which is preliminary data.</text>
</comment>
<dbReference type="AlphaFoldDB" id="A0A5C5WL22"/>
<feature type="domain" description="Succinylglutamate desuccinylase/Aspartoacylase catalytic" evidence="6">
    <location>
        <begin position="49"/>
        <end position="226"/>
    </location>
</feature>
<dbReference type="RefSeq" id="WP_146510990.1">
    <property type="nucleotide sequence ID" value="NZ_SIHI01000013.1"/>
</dbReference>
<evidence type="ECO:0000313" key="8">
    <source>
        <dbReference type="Proteomes" id="UP000317243"/>
    </source>
</evidence>
<evidence type="ECO:0000256" key="1">
    <source>
        <dbReference type="ARBA" id="ARBA00001947"/>
    </source>
</evidence>
<evidence type="ECO:0000256" key="5">
    <source>
        <dbReference type="SAM" id="MobiDB-lite"/>
    </source>
</evidence>
<dbReference type="PANTHER" id="PTHR37326">
    <property type="entry name" value="BLL3975 PROTEIN"/>
    <property type="match status" value="1"/>
</dbReference>
<dbReference type="InterPro" id="IPR043795">
    <property type="entry name" value="N-alpha-Ac-DABA-like"/>
</dbReference>
<evidence type="ECO:0000256" key="2">
    <source>
        <dbReference type="ARBA" id="ARBA00022723"/>
    </source>
</evidence>
<evidence type="ECO:0000256" key="4">
    <source>
        <dbReference type="ARBA" id="ARBA00022833"/>
    </source>
</evidence>
<proteinExistence type="predicted"/>
<dbReference type="GO" id="GO:0016788">
    <property type="term" value="F:hydrolase activity, acting on ester bonds"/>
    <property type="evidence" value="ECO:0007669"/>
    <property type="project" value="InterPro"/>
</dbReference>
<keyword evidence="4" id="KW-0862">Zinc</keyword>
<dbReference type="GO" id="GO:0016811">
    <property type="term" value="F:hydrolase activity, acting on carbon-nitrogen (but not peptide) bonds, in linear amides"/>
    <property type="evidence" value="ECO:0007669"/>
    <property type="project" value="InterPro"/>
</dbReference>
<evidence type="ECO:0000259" key="6">
    <source>
        <dbReference type="Pfam" id="PF24827"/>
    </source>
</evidence>
<dbReference type="PANTHER" id="PTHR37326:SF1">
    <property type="entry name" value="BLL3975 PROTEIN"/>
    <property type="match status" value="1"/>
</dbReference>
<feature type="region of interest" description="Disordered" evidence="5">
    <location>
        <begin position="348"/>
        <end position="367"/>
    </location>
</feature>
<keyword evidence="3" id="KW-0378">Hydrolase</keyword>
<reference evidence="7 8" key="1">
    <citation type="submission" date="2019-02" db="EMBL/GenBank/DDBJ databases">
        <title>Deep-cultivation of Planctomycetes and their phenomic and genomic characterization uncovers novel biology.</title>
        <authorList>
            <person name="Wiegand S."/>
            <person name="Jogler M."/>
            <person name="Boedeker C."/>
            <person name="Pinto D."/>
            <person name="Vollmers J."/>
            <person name="Rivas-Marin E."/>
            <person name="Kohn T."/>
            <person name="Peeters S.H."/>
            <person name="Heuer A."/>
            <person name="Rast P."/>
            <person name="Oberbeckmann S."/>
            <person name="Bunk B."/>
            <person name="Jeske O."/>
            <person name="Meyerdierks A."/>
            <person name="Storesund J.E."/>
            <person name="Kallscheuer N."/>
            <person name="Luecker S."/>
            <person name="Lage O.M."/>
            <person name="Pohl T."/>
            <person name="Merkel B.J."/>
            <person name="Hornburger P."/>
            <person name="Mueller R.-W."/>
            <person name="Bruemmer F."/>
            <person name="Labrenz M."/>
            <person name="Spormann A.M."/>
            <person name="Op Den Camp H."/>
            <person name="Overmann J."/>
            <person name="Amann R."/>
            <person name="Jetten M.S.M."/>
            <person name="Mascher T."/>
            <person name="Medema M.H."/>
            <person name="Devos D.P."/>
            <person name="Kaster A.-K."/>
            <person name="Ovreas L."/>
            <person name="Rohde M."/>
            <person name="Galperin M.Y."/>
            <person name="Jogler C."/>
        </authorList>
    </citation>
    <scope>NUCLEOTIDE SEQUENCE [LARGE SCALE GENOMIC DNA]</scope>
    <source>
        <strain evidence="7 8">KOR42</strain>
    </source>
</reference>
<dbReference type="Gene3D" id="3.40.630.10">
    <property type="entry name" value="Zn peptidases"/>
    <property type="match status" value="1"/>
</dbReference>
<accession>A0A5C5WL22</accession>
<comment type="cofactor">
    <cofactor evidence="1">
        <name>Zn(2+)</name>
        <dbReference type="ChEBI" id="CHEBI:29105"/>
    </cofactor>
</comment>
<dbReference type="InterPro" id="IPR053138">
    <property type="entry name" value="N-alpha-Ac-DABA_deacetylase"/>
</dbReference>
<name>A0A5C5WL22_9PLAN</name>
<dbReference type="EMBL" id="SIHI01000013">
    <property type="protein sequence ID" value="TWT51496.1"/>
    <property type="molecule type" value="Genomic_DNA"/>
</dbReference>